<evidence type="ECO:0000313" key="2">
    <source>
        <dbReference type="Proteomes" id="UP000028681"/>
    </source>
</evidence>
<dbReference type="KEGG" id="ete:ETEE_0760"/>
<dbReference type="HOGENOM" id="CLU_2381564_0_0_6"/>
<reference evidence="1 2" key="1">
    <citation type="journal article" date="2012" name="PLoS ONE">
        <title>Edwardsiella comparative phylogenomics reveal the new intra/inter-species taxonomic relationships, virulence evolution and niche adaptation mechanisms.</title>
        <authorList>
            <person name="Yang M."/>
            <person name="Lv Y."/>
            <person name="Xiao J."/>
            <person name="Wu H."/>
            <person name="Zheng H."/>
            <person name="Liu Q."/>
            <person name="Zhang Y."/>
            <person name="Wang Q."/>
        </authorList>
    </citation>
    <scope>NUCLEOTIDE SEQUENCE [LARGE SCALE GENOMIC DNA]</scope>
    <source>
        <strain evidence="2">080813</strain>
    </source>
</reference>
<name>A0A076LGJ9_9GAMM</name>
<sequence>MTPPPAATRARGAISRAYLAQRGAIDVPTGLPFFFRSTRSGKTEEHIVAIMLPGNIAGAMRKADKEYFFGMMLFQQRGVNSINRQAIKLRVISS</sequence>
<organism evidence="1 2">
    <name type="scientific">Edwardsiella anguillarum ET080813</name>
    <dbReference type="NCBI Taxonomy" id="667120"/>
    <lineage>
        <taxon>Bacteria</taxon>
        <taxon>Pseudomonadati</taxon>
        <taxon>Pseudomonadota</taxon>
        <taxon>Gammaproteobacteria</taxon>
        <taxon>Enterobacterales</taxon>
        <taxon>Hafniaceae</taxon>
        <taxon>Edwardsiella</taxon>
    </lineage>
</organism>
<dbReference type="Proteomes" id="UP000028681">
    <property type="component" value="Chromosome"/>
</dbReference>
<proteinExistence type="predicted"/>
<gene>
    <name evidence="1" type="ORF">ETEE_0760</name>
</gene>
<evidence type="ECO:0000313" key="1">
    <source>
        <dbReference type="EMBL" id="AIJ07231.1"/>
    </source>
</evidence>
<dbReference type="AlphaFoldDB" id="A0A076LGJ9"/>
<accession>A0A076LGJ9</accession>
<dbReference type="EMBL" id="CP006664">
    <property type="protein sequence ID" value="AIJ07231.1"/>
    <property type="molecule type" value="Genomic_DNA"/>
</dbReference>
<protein>
    <submittedName>
        <fullName evidence="1">Uncharacterized protein</fullName>
    </submittedName>
</protein>